<reference evidence="3 4" key="1">
    <citation type="journal article" date="2016" name="Nat. Commun.">
        <title>Thousands of microbial genomes shed light on interconnected biogeochemical processes in an aquifer system.</title>
        <authorList>
            <person name="Anantharaman K."/>
            <person name="Brown C.T."/>
            <person name="Hug L.A."/>
            <person name="Sharon I."/>
            <person name="Castelle C.J."/>
            <person name="Probst A.J."/>
            <person name="Thomas B.C."/>
            <person name="Singh A."/>
            <person name="Wilkins M.J."/>
            <person name="Karaoz U."/>
            <person name="Brodie E.L."/>
            <person name="Williams K.H."/>
            <person name="Hubbard S.S."/>
            <person name="Banfield J.F."/>
        </authorList>
    </citation>
    <scope>NUCLEOTIDE SEQUENCE [LARGE SCALE GENOMIC DNA]</scope>
</reference>
<protein>
    <recommendedName>
        <fullName evidence="5">CSLREA domain-containing protein</fullName>
    </recommendedName>
</protein>
<feature type="compositionally biased region" description="Low complexity" evidence="1">
    <location>
        <begin position="437"/>
        <end position="448"/>
    </location>
</feature>
<evidence type="ECO:0000256" key="2">
    <source>
        <dbReference type="SAM" id="SignalP"/>
    </source>
</evidence>
<dbReference type="NCBIfam" id="TIGR04214">
    <property type="entry name" value="CSLREA_Nterm"/>
    <property type="match status" value="1"/>
</dbReference>
<organism evidence="3 4">
    <name type="scientific">Candidatus Kaiserbacteria bacterium RIFCSPHIGHO2_01_FULL_54_36</name>
    <dbReference type="NCBI Taxonomy" id="1798482"/>
    <lineage>
        <taxon>Bacteria</taxon>
        <taxon>Candidatus Kaiseribacteriota</taxon>
    </lineage>
</organism>
<feature type="compositionally biased region" description="Gly residues" evidence="1">
    <location>
        <begin position="424"/>
        <end position="436"/>
    </location>
</feature>
<feature type="region of interest" description="Disordered" evidence="1">
    <location>
        <begin position="424"/>
        <end position="464"/>
    </location>
</feature>
<feature type="compositionally biased region" description="Gly residues" evidence="1">
    <location>
        <begin position="449"/>
        <end position="462"/>
    </location>
</feature>
<evidence type="ECO:0008006" key="5">
    <source>
        <dbReference type="Google" id="ProtNLM"/>
    </source>
</evidence>
<name>A0A1F6CNS2_9BACT</name>
<sequence>MMSIRFAKLAALGMVLIPLFSATPAFAATFTVTKIADTNDGVCGADCSLREAIGAANALPGADVITLPAGTYTLSIVGAGEDLNATGDLDITGDLTINGAGDATIIDGGAIDRVLTIVLGATVFIDSVTIQNGNPGAGAGAGGILNAGTLTLTNSTVTDNTGENFGGGISNSGTLSLTDTTVSDNILGGTNLSGGGGGIFSSGTLTLTRSTVSGNSTIGRGGGIYGADPTITITNGTISGNTALNGGGIFNRFGTVIITHATIAGNTATDNGGGIWNFGGTMTLANSIVSGNTAATPSDDCAGSITSLGHNLASDASCAFAGVGDLNSTDPLLGPLADNGGPTMTHALLSGSPAIDAVPLAFCTVTTDQRGVPRPQGPECDIGAFEVEVCPLPPLTGSITIRVCNSGTIGNTTTALSSTGGNFGGGSVGGRGGRGGSVNATLGNENNGGASGGNGGSGGSASAGGFVQTGNASADAGTLNDVNSTDAEVEGCDCPGDINGLTIEANIDNNRVAPTQNHINNFTDARSRSGANVALGSDGGNAGDGGVVTSGAGNENNGGASAGTGGTGGSGDVGGTIVTGNSNSTSGAINLLNNTFIRVRL</sequence>
<gene>
    <name evidence="3" type="ORF">A2763_00460</name>
</gene>
<proteinExistence type="predicted"/>
<dbReference type="EMBL" id="MFKV01000009">
    <property type="protein sequence ID" value="OGG50641.1"/>
    <property type="molecule type" value="Genomic_DNA"/>
</dbReference>
<dbReference type="SUPFAM" id="SSF51126">
    <property type="entry name" value="Pectin lyase-like"/>
    <property type="match status" value="1"/>
</dbReference>
<accession>A0A1F6CNS2</accession>
<evidence type="ECO:0000313" key="4">
    <source>
        <dbReference type="Proteomes" id="UP000178370"/>
    </source>
</evidence>
<feature type="compositionally biased region" description="Gly residues" evidence="1">
    <location>
        <begin position="560"/>
        <end position="569"/>
    </location>
</feature>
<dbReference type="AlphaFoldDB" id="A0A1F6CNS2"/>
<dbReference type="InterPro" id="IPR026457">
    <property type="entry name" value="CSLREA_Nterm"/>
</dbReference>
<keyword evidence="2" id="KW-0732">Signal</keyword>
<dbReference type="InterPro" id="IPR059226">
    <property type="entry name" value="Choice_anch_Q_dom"/>
</dbReference>
<evidence type="ECO:0000256" key="1">
    <source>
        <dbReference type="SAM" id="MobiDB-lite"/>
    </source>
</evidence>
<feature type="compositionally biased region" description="Low complexity" evidence="1">
    <location>
        <begin position="549"/>
        <end position="559"/>
    </location>
</feature>
<dbReference type="Proteomes" id="UP000178370">
    <property type="component" value="Unassembled WGS sequence"/>
</dbReference>
<feature type="signal peptide" evidence="2">
    <location>
        <begin position="1"/>
        <end position="27"/>
    </location>
</feature>
<feature type="compositionally biased region" description="Gly residues" evidence="1">
    <location>
        <begin position="537"/>
        <end position="548"/>
    </location>
</feature>
<comment type="caution">
    <text evidence="3">The sequence shown here is derived from an EMBL/GenBank/DDBJ whole genome shotgun (WGS) entry which is preliminary data.</text>
</comment>
<dbReference type="NCBIfam" id="NF041518">
    <property type="entry name" value="choice_anch_Q"/>
    <property type="match status" value="1"/>
</dbReference>
<feature type="chain" id="PRO_5009523467" description="CSLREA domain-containing protein" evidence="2">
    <location>
        <begin position="28"/>
        <end position="601"/>
    </location>
</feature>
<feature type="region of interest" description="Disordered" evidence="1">
    <location>
        <begin position="530"/>
        <end position="569"/>
    </location>
</feature>
<evidence type="ECO:0000313" key="3">
    <source>
        <dbReference type="EMBL" id="OGG50641.1"/>
    </source>
</evidence>
<dbReference type="InterPro" id="IPR011050">
    <property type="entry name" value="Pectin_lyase_fold/virulence"/>
</dbReference>
<dbReference type="STRING" id="1798482.A2763_00460"/>